<feature type="domain" description="Thioesterase" evidence="3">
    <location>
        <begin position="49"/>
        <end position="123"/>
    </location>
</feature>
<evidence type="ECO:0000313" key="5">
    <source>
        <dbReference type="Proteomes" id="UP001152799"/>
    </source>
</evidence>
<dbReference type="EMBL" id="OU892281">
    <property type="protein sequence ID" value="CAG9769348.1"/>
    <property type="molecule type" value="Genomic_DNA"/>
</dbReference>
<dbReference type="NCBIfam" id="TIGR00369">
    <property type="entry name" value="unchar_dom_1"/>
    <property type="match status" value="1"/>
</dbReference>
<dbReference type="Gene3D" id="3.10.129.10">
    <property type="entry name" value="Hotdog Thioesterase"/>
    <property type="match status" value="1"/>
</dbReference>
<reference evidence="4" key="1">
    <citation type="submission" date="2022-01" db="EMBL/GenBank/DDBJ databases">
        <authorList>
            <person name="King R."/>
        </authorList>
    </citation>
    <scope>NUCLEOTIDE SEQUENCE</scope>
</reference>
<dbReference type="PANTHER" id="PTHR21660:SF1">
    <property type="entry name" value="ACYL-COENZYME A THIOESTERASE 13"/>
    <property type="match status" value="1"/>
</dbReference>
<comment type="similarity">
    <text evidence="1">Belongs to the thioesterase PaaI family.</text>
</comment>
<dbReference type="PANTHER" id="PTHR21660">
    <property type="entry name" value="THIOESTERASE SUPERFAMILY MEMBER-RELATED"/>
    <property type="match status" value="1"/>
</dbReference>
<protein>
    <recommendedName>
        <fullName evidence="3">Thioesterase domain-containing protein</fullName>
    </recommendedName>
</protein>
<gene>
    <name evidence="4" type="ORF">CEUTPL_LOCUS9860</name>
</gene>
<proteinExistence type="inferred from homology"/>
<dbReference type="SUPFAM" id="SSF54637">
    <property type="entry name" value="Thioesterase/thiol ester dehydrase-isomerase"/>
    <property type="match status" value="1"/>
</dbReference>
<sequence length="143" mass="15674">MVVTVAELNKILRTAKNFERALSKVHVTSLGDGKCTAELKIEEEHTNVMGGLHGGLSATLVDSISTYALVSHRHGVCPNVSVHINTEYIKGAKLGDEIQIEANTVKVGRTLSFLEVFIKDKKTGALLVKGSHTKYMMWPKDEK</sequence>
<name>A0A9N9QQ64_9CUCU</name>
<dbReference type="Pfam" id="PF03061">
    <property type="entry name" value="4HBT"/>
    <property type="match status" value="1"/>
</dbReference>
<evidence type="ECO:0000259" key="3">
    <source>
        <dbReference type="Pfam" id="PF03061"/>
    </source>
</evidence>
<accession>A0A9N9QQ64</accession>
<keyword evidence="2" id="KW-0378">Hydrolase</keyword>
<dbReference type="InterPro" id="IPR003736">
    <property type="entry name" value="PAAI_dom"/>
</dbReference>
<evidence type="ECO:0000256" key="2">
    <source>
        <dbReference type="ARBA" id="ARBA00022801"/>
    </source>
</evidence>
<evidence type="ECO:0000313" key="4">
    <source>
        <dbReference type="EMBL" id="CAG9769348.1"/>
    </source>
</evidence>
<organism evidence="4 5">
    <name type="scientific">Ceutorhynchus assimilis</name>
    <name type="common">cabbage seed weevil</name>
    <dbReference type="NCBI Taxonomy" id="467358"/>
    <lineage>
        <taxon>Eukaryota</taxon>
        <taxon>Metazoa</taxon>
        <taxon>Ecdysozoa</taxon>
        <taxon>Arthropoda</taxon>
        <taxon>Hexapoda</taxon>
        <taxon>Insecta</taxon>
        <taxon>Pterygota</taxon>
        <taxon>Neoptera</taxon>
        <taxon>Endopterygota</taxon>
        <taxon>Coleoptera</taxon>
        <taxon>Polyphaga</taxon>
        <taxon>Cucujiformia</taxon>
        <taxon>Curculionidae</taxon>
        <taxon>Ceutorhynchinae</taxon>
        <taxon>Ceutorhynchus</taxon>
    </lineage>
</organism>
<dbReference type="AlphaFoldDB" id="A0A9N9QQ64"/>
<keyword evidence="5" id="KW-1185">Reference proteome</keyword>
<dbReference type="Proteomes" id="UP001152799">
    <property type="component" value="Chromosome 5"/>
</dbReference>
<dbReference type="InterPro" id="IPR006683">
    <property type="entry name" value="Thioestr_dom"/>
</dbReference>
<dbReference type="OrthoDB" id="46529at2759"/>
<dbReference type="GO" id="GO:0047617">
    <property type="term" value="F:fatty acyl-CoA hydrolase activity"/>
    <property type="evidence" value="ECO:0007669"/>
    <property type="project" value="InterPro"/>
</dbReference>
<dbReference type="InterPro" id="IPR029069">
    <property type="entry name" value="HotDog_dom_sf"/>
</dbReference>
<evidence type="ECO:0000256" key="1">
    <source>
        <dbReference type="ARBA" id="ARBA00008324"/>
    </source>
</evidence>
<dbReference type="CDD" id="cd03443">
    <property type="entry name" value="PaaI_thioesterase"/>
    <property type="match status" value="1"/>
</dbReference>
<dbReference type="FunFam" id="3.10.129.10:FF:000033">
    <property type="entry name" value="acyl-coenzyme A thioesterase 13"/>
    <property type="match status" value="1"/>
</dbReference>
<dbReference type="InterPro" id="IPR039298">
    <property type="entry name" value="ACOT13"/>
</dbReference>